<dbReference type="AlphaFoldDB" id="A0A381VL49"/>
<dbReference type="InterPro" id="IPR029052">
    <property type="entry name" value="Metallo-depent_PP-like"/>
</dbReference>
<organism evidence="1">
    <name type="scientific">marine metagenome</name>
    <dbReference type="NCBI Taxonomy" id="408172"/>
    <lineage>
        <taxon>unclassified sequences</taxon>
        <taxon>metagenomes</taxon>
        <taxon>ecological metagenomes</taxon>
    </lineage>
</organism>
<dbReference type="EMBL" id="UINC01009150">
    <property type="protein sequence ID" value="SVA41059.1"/>
    <property type="molecule type" value="Genomic_DNA"/>
</dbReference>
<name>A0A381VL49_9ZZZZ</name>
<gene>
    <name evidence="1" type="ORF">METZ01_LOCUS93913</name>
</gene>
<feature type="non-terminal residue" evidence="1">
    <location>
        <position position="140"/>
    </location>
</feature>
<dbReference type="SUPFAM" id="SSF56300">
    <property type="entry name" value="Metallo-dependent phosphatases"/>
    <property type="match status" value="1"/>
</dbReference>
<evidence type="ECO:0008006" key="2">
    <source>
        <dbReference type="Google" id="ProtNLM"/>
    </source>
</evidence>
<sequence>VHGLSAGSFALVGLFVGLLTAPEGYAQPETDSPRRIVVLSDLHMGAGRAPSGEWYPREDFRWADDLRSFLEAIAEETDVPTDLILNGDTFDLAQSPTVPCVHEGPDLGCSEEEALARIDRVLSAHARELAAIGAFAGAGD</sequence>
<reference evidence="1" key="1">
    <citation type="submission" date="2018-05" db="EMBL/GenBank/DDBJ databases">
        <authorList>
            <person name="Lanie J.A."/>
            <person name="Ng W.-L."/>
            <person name="Kazmierczak K.M."/>
            <person name="Andrzejewski T.M."/>
            <person name="Davidsen T.M."/>
            <person name="Wayne K.J."/>
            <person name="Tettelin H."/>
            <person name="Glass J.I."/>
            <person name="Rusch D."/>
            <person name="Podicherti R."/>
            <person name="Tsui H.-C.T."/>
            <person name="Winkler M.E."/>
        </authorList>
    </citation>
    <scope>NUCLEOTIDE SEQUENCE</scope>
</reference>
<feature type="non-terminal residue" evidence="1">
    <location>
        <position position="1"/>
    </location>
</feature>
<accession>A0A381VL49</accession>
<protein>
    <recommendedName>
        <fullName evidence="2">Calcineurin-like phosphoesterase domain-containing protein</fullName>
    </recommendedName>
</protein>
<evidence type="ECO:0000313" key="1">
    <source>
        <dbReference type="EMBL" id="SVA41059.1"/>
    </source>
</evidence>
<proteinExistence type="predicted"/>